<evidence type="ECO:0000256" key="2">
    <source>
        <dbReference type="ARBA" id="ARBA00005967"/>
    </source>
</evidence>
<organism evidence="25 26">
    <name type="scientific">Pseudoalteromonas amylolytica</name>
    <dbReference type="NCBI Taxonomy" id="1859457"/>
    <lineage>
        <taxon>Bacteria</taxon>
        <taxon>Pseudomonadati</taxon>
        <taxon>Pseudomonadota</taxon>
        <taxon>Gammaproteobacteria</taxon>
        <taxon>Alteromonadales</taxon>
        <taxon>Pseudoalteromonadaceae</taxon>
        <taxon>Pseudoalteromonas</taxon>
    </lineage>
</organism>
<feature type="binding site" evidence="22">
    <location>
        <position position="33"/>
    </location>
    <ligand>
        <name>ATP</name>
        <dbReference type="ChEBI" id="CHEBI:30616"/>
    </ligand>
</feature>
<feature type="binding site" evidence="21">
    <location>
        <position position="74"/>
    </location>
    <ligand>
        <name>substrate</name>
    </ligand>
</feature>
<dbReference type="PANTHER" id="PTHR34299">
    <property type="entry name" value="DIACYLGLYCEROL KINASE"/>
    <property type="match status" value="1"/>
</dbReference>
<dbReference type="PANTHER" id="PTHR34299:SF1">
    <property type="entry name" value="DIACYLGLYCEROL KINASE"/>
    <property type="match status" value="1"/>
</dbReference>
<evidence type="ECO:0000256" key="4">
    <source>
        <dbReference type="ARBA" id="ARBA00017575"/>
    </source>
</evidence>
<dbReference type="STRING" id="1859457.BET10_14870"/>
<dbReference type="InterPro" id="IPR033718">
    <property type="entry name" value="DAGK_prok"/>
</dbReference>
<feature type="active site" description="Proton acceptor" evidence="20">
    <location>
        <position position="74"/>
    </location>
</feature>
<evidence type="ECO:0000256" key="8">
    <source>
        <dbReference type="ARBA" id="ARBA00022679"/>
    </source>
</evidence>
<evidence type="ECO:0000256" key="6">
    <source>
        <dbReference type="ARBA" id="ARBA00022516"/>
    </source>
</evidence>
<evidence type="ECO:0000256" key="22">
    <source>
        <dbReference type="PIRSR" id="PIRSR600829-3"/>
    </source>
</evidence>
<evidence type="ECO:0000256" key="20">
    <source>
        <dbReference type="PIRSR" id="PIRSR600829-1"/>
    </source>
</evidence>
<feature type="binding site" evidence="21">
    <location>
        <position position="103"/>
    </location>
    <ligand>
        <name>substrate</name>
    </ligand>
</feature>
<evidence type="ECO:0000256" key="1">
    <source>
        <dbReference type="ARBA" id="ARBA00004429"/>
    </source>
</evidence>
<feature type="binding site" evidence="22">
    <location>
        <position position="81"/>
    </location>
    <ligand>
        <name>ATP</name>
        <dbReference type="ChEBI" id="CHEBI:30616"/>
    </ligand>
</feature>
<dbReference type="Proteomes" id="UP000179786">
    <property type="component" value="Unassembled WGS sequence"/>
</dbReference>
<proteinExistence type="inferred from homology"/>
<evidence type="ECO:0000256" key="23">
    <source>
        <dbReference type="PIRSR" id="PIRSR600829-4"/>
    </source>
</evidence>
<name>A0A1S1MTX3_9GAMM</name>
<keyword evidence="16 24" id="KW-0443">Lipid metabolism</keyword>
<sequence length="128" mass="14491">MEFDTRHKPRGLKRIYFAFKHSMRGLKWLVRNESAFRQEVALLAVTLVVIFSLEIGLYEKVAMLCATLFVMFAEIINTAIEATIDRVSFEIHPLSGLAKDLGSAGVLVSIIVFLCVWGSCIYSNFWVT</sequence>
<evidence type="ECO:0000256" key="7">
    <source>
        <dbReference type="ARBA" id="ARBA00022519"/>
    </source>
</evidence>
<keyword evidence="14 23" id="KW-0460">Magnesium</keyword>
<feature type="transmembrane region" description="Helical" evidence="24">
    <location>
        <begin position="36"/>
        <end position="55"/>
    </location>
</feature>
<dbReference type="OrthoDB" id="9796011at2"/>
<evidence type="ECO:0000256" key="21">
    <source>
        <dbReference type="PIRSR" id="PIRSR600829-2"/>
    </source>
</evidence>
<feature type="binding site" evidence="23">
    <location>
        <position position="81"/>
    </location>
    <ligand>
        <name>a divalent metal cation</name>
        <dbReference type="ChEBI" id="CHEBI:60240"/>
    </ligand>
</feature>
<comment type="caution">
    <text evidence="25">The sequence shown here is derived from an EMBL/GenBank/DDBJ whole genome shotgun (WGS) entry which is preliminary data.</text>
</comment>
<keyword evidence="6" id="KW-0444">Lipid biosynthesis</keyword>
<keyword evidence="18" id="KW-0594">Phospholipid biosynthesis</keyword>
<evidence type="ECO:0000256" key="12">
    <source>
        <dbReference type="ARBA" id="ARBA00022777"/>
    </source>
</evidence>
<keyword evidence="19 24" id="KW-1208">Phospholipid metabolism</keyword>
<dbReference type="Pfam" id="PF01219">
    <property type="entry name" value="DAGK_prokar"/>
    <property type="match status" value="1"/>
</dbReference>
<gene>
    <name evidence="25" type="ORF">BET10_14870</name>
</gene>
<dbReference type="EC" id="2.7.1.107" evidence="3 24"/>
<dbReference type="EMBL" id="MKJU01000027">
    <property type="protein sequence ID" value="OHU90178.1"/>
    <property type="molecule type" value="Genomic_DNA"/>
</dbReference>
<evidence type="ECO:0000256" key="3">
    <source>
        <dbReference type="ARBA" id="ARBA00012133"/>
    </source>
</evidence>
<keyword evidence="5" id="KW-1003">Cell membrane</keyword>
<evidence type="ECO:0000313" key="25">
    <source>
        <dbReference type="EMBL" id="OHU90178.1"/>
    </source>
</evidence>
<evidence type="ECO:0000256" key="18">
    <source>
        <dbReference type="ARBA" id="ARBA00023209"/>
    </source>
</evidence>
<comment type="catalytic activity">
    <reaction evidence="24">
        <text>a 1,2-diacyl-sn-glycerol + ATP = a 1,2-diacyl-sn-glycero-3-phosphate + ADP + H(+)</text>
        <dbReference type="Rhea" id="RHEA:10272"/>
        <dbReference type="ChEBI" id="CHEBI:15378"/>
        <dbReference type="ChEBI" id="CHEBI:17815"/>
        <dbReference type="ChEBI" id="CHEBI:30616"/>
        <dbReference type="ChEBI" id="CHEBI:58608"/>
        <dbReference type="ChEBI" id="CHEBI:456216"/>
        <dbReference type="EC" id="2.7.1.107"/>
    </reaction>
</comment>
<dbReference type="GO" id="GO:0006654">
    <property type="term" value="P:phosphatidic acid biosynthetic process"/>
    <property type="evidence" value="ECO:0007669"/>
    <property type="project" value="InterPro"/>
</dbReference>
<keyword evidence="8 24" id="KW-0808">Transferase</keyword>
<protein>
    <recommendedName>
        <fullName evidence="4 24">Diacylglycerol kinase</fullName>
        <ecNumber evidence="3 24">2.7.1.107</ecNumber>
    </recommendedName>
</protein>
<feature type="binding site" evidence="21">
    <location>
        <begin position="35"/>
        <end position="39"/>
    </location>
    <ligand>
        <name>substrate</name>
    </ligand>
</feature>
<dbReference type="InterPro" id="IPR000829">
    <property type="entry name" value="DAGK"/>
</dbReference>
<comment type="function">
    <text evidence="24">Catalyzes the ATP-dependent phosphorylation of sn-l,2-diacylglycerol (DAG) to phosphatidic acid. Involved in the recycling of diacylglycerol produced as a by-product during membrane-derived oligosaccharide (MDO) biosynthesis.</text>
</comment>
<evidence type="ECO:0000256" key="14">
    <source>
        <dbReference type="ARBA" id="ARBA00022842"/>
    </source>
</evidence>
<keyword evidence="12 24" id="KW-0418">Kinase</keyword>
<evidence type="ECO:0000256" key="10">
    <source>
        <dbReference type="ARBA" id="ARBA00022723"/>
    </source>
</evidence>
<feature type="binding site" evidence="22">
    <location>
        <position position="14"/>
    </location>
    <ligand>
        <name>ATP</name>
        <dbReference type="ChEBI" id="CHEBI:30616"/>
    </ligand>
</feature>
<keyword evidence="10 23" id="KW-0479">Metal-binding</keyword>
<evidence type="ECO:0000256" key="24">
    <source>
        <dbReference type="RuleBase" id="RU363065"/>
    </source>
</evidence>
<feature type="binding site" evidence="21">
    <location>
        <position position="14"/>
    </location>
    <ligand>
        <name>substrate</name>
    </ligand>
</feature>
<dbReference type="GO" id="GO:0046872">
    <property type="term" value="F:metal ion binding"/>
    <property type="evidence" value="ECO:0007669"/>
    <property type="project" value="UniProtKB-KW"/>
</dbReference>
<comment type="subcellular location">
    <subcellularLocation>
        <location evidence="1 24">Cell inner membrane</location>
        <topology evidence="1 24">Multi-pass membrane protein</topology>
    </subcellularLocation>
</comment>
<evidence type="ECO:0000256" key="15">
    <source>
        <dbReference type="ARBA" id="ARBA00022989"/>
    </source>
</evidence>
<keyword evidence="17 24" id="KW-0472">Membrane</keyword>
<comment type="cofactor">
    <cofactor evidence="23">
        <name>Mg(2+)</name>
        <dbReference type="ChEBI" id="CHEBI:18420"/>
    </cofactor>
    <text evidence="23">Mn(2+), Zn(2+), Cd(2+) and Co(2+) support activity to lesser extents.</text>
</comment>
<dbReference type="GO" id="GO:0005524">
    <property type="term" value="F:ATP binding"/>
    <property type="evidence" value="ECO:0007669"/>
    <property type="project" value="UniProtKB-KW"/>
</dbReference>
<feature type="binding site" evidence="22">
    <location>
        <begin position="90"/>
        <end position="92"/>
    </location>
    <ligand>
        <name>ATP</name>
        <dbReference type="ChEBI" id="CHEBI:30616"/>
    </ligand>
</feature>
<dbReference type="GO" id="GO:0004143">
    <property type="term" value="F:ATP-dependent diacylglycerol kinase activity"/>
    <property type="evidence" value="ECO:0007669"/>
    <property type="project" value="UniProtKB-EC"/>
</dbReference>
<dbReference type="AlphaFoldDB" id="A0A1S1MTX3"/>
<accession>A0A1S1MTX3</accession>
<evidence type="ECO:0000256" key="5">
    <source>
        <dbReference type="ARBA" id="ARBA00022475"/>
    </source>
</evidence>
<evidence type="ECO:0000256" key="9">
    <source>
        <dbReference type="ARBA" id="ARBA00022692"/>
    </source>
</evidence>
<reference evidence="25 26" key="1">
    <citation type="submission" date="2016-09" db="EMBL/GenBank/DDBJ databases">
        <title>Pseudoalteromonas amylolytica sp. nov., isolated from the surface seawater.</title>
        <authorList>
            <person name="Wu Y.-H."/>
            <person name="Cheng H."/>
            <person name="Jin X.-B."/>
            <person name="Wang C.-S."/>
            <person name="Xu X.-W."/>
        </authorList>
    </citation>
    <scope>NUCLEOTIDE SEQUENCE [LARGE SCALE GENOMIC DNA]</scope>
    <source>
        <strain evidence="25 26">JW1</strain>
    </source>
</reference>
<evidence type="ECO:0000313" key="26">
    <source>
        <dbReference type="Proteomes" id="UP000179786"/>
    </source>
</evidence>
<evidence type="ECO:0000256" key="13">
    <source>
        <dbReference type="ARBA" id="ARBA00022840"/>
    </source>
</evidence>
<feature type="transmembrane region" description="Helical" evidence="24">
    <location>
        <begin position="101"/>
        <end position="125"/>
    </location>
</feature>
<keyword evidence="11 22" id="KW-0547">Nucleotide-binding</keyword>
<evidence type="ECO:0000256" key="17">
    <source>
        <dbReference type="ARBA" id="ARBA00023136"/>
    </source>
</evidence>
<comment type="similarity">
    <text evidence="2 24">Belongs to the bacterial diacylglycerol kinase family.</text>
</comment>
<dbReference type="Gene3D" id="1.10.287.3610">
    <property type="match status" value="1"/>
</dbReference>
<evidence type="ECO:0000256" key="16">
    <source>
        <dbReference type="ARBA" id="ARBA00023098"/>
    </source>
</evidence>
<feature type="binding site" evidence="23">
    <location>
        <position position="33"/>
    </location>
    <ligand>
        <name>a divalent metal cation</name>
        <dbReference type="ChEBI" id="CHEBI:60240"/>
    </ligand>
</feature>
<dbReference type="CDD" id="cd14264">
    <property type="entry name" value="DAGK_IM"/>
    <property type="match status" value="1"/>
</dbReference>
<keyword evidence="7 24" id="KW-0997">Cell inner membrane</keyword>
<keyword evidence="15 24" id="KW-1133">Transmembrane helix</keyword>
<keyword evidence="9 24" id="KW-0812">Transmembrane</keyword>
<feature type="binding site" evidence="22">
    <location>
        <begin position="99"/>
        <end position="100"/>
    </location>
    <ligand>
        <name>ATP</name>
        <dbReference type="ChEBI" id="CHEBI:30616"/>
    </ligand>
</feature>
<evidence type="ECO:0000256" key="11">
    <source>
        <dbReference type="ARBA" id="ARBA00022741"/>
    </source>
</evidence>
<keyword evidence="26" id="KW-1185">Reference proteome</keyword>
<feature type="transmembrane region" description="Helical" evidence="24">
    <location>
        <begin position="61"/>
        <end position="80"/>
    </location>
</feature>
<dbReference type="GO" id="GO:0005886">
    <property type="term" value="C:plasma membrane"/>
    <property type="evidence" value="ECO:0007669"/>
    <property type="project" value="UniProtKB-SubCell"/>
</dbReference>
<evidence type="ECO:0000256" key="19">
    <source>
        <dbReference type="ARBA" id="ARBA00023264"/>
    </source>
</evidence>
<keyword evidence="13 22" id="KW-0067">ATP-binding</keyword>
<dbReference type="InterPro" id="IPR036945">
    <property type="entry name" value="DAGK_sf"/>
</dbReference>